<dbReference type="Pfam" id="PF00126">
    <property type="entry name" value="HTH_1"/>
    <property type="match status" value="1"/>
</dbReference>
<dbReference type="SUPFAM" id="SSF46785">
    <property type="entry name" value="Winged helix' DNA-binding domain"/>
    <property type="match status" value="1"/>
</dbReference>
<dbReference type="PANTHER" id="PTHR30537:SF5">
    <property type="entry name" value="HTH-TYPE TRANSCRIPTIONAL ACTIVATOR TTDR-RELATED"/>
    <property type="match status" value="1"/>
</dbReference>
<keyword evidence="3" id="KW-0238">DNA-binding</keyword>
<reference evidence="6 7" key="1">
    <citation type="submission" date="2023-05" db="EMBL/GenBank/DDBJ databases">
        <title>Chelatococcus sp. nov., a moderately thermophilic bacterium isolated from hot spring microbial mat.</title>
        <authorList>
            <person name="Hu C.-J."/>
            <person name="Li W.-J."/>
        </authorList>
    </citation>
    <scope>NUCLEOTIDE SEQUENCE [LARGE SCALE GENOMIC DNA]</scope>
    <source>
        <strain evidence="6 7">SYSU G07232</strain>
    </source>
</reference>
<comment type="caution">
    <text evidence="6">The sequence shown here is derived from an EMBL/GenBank/DDBJ whole genome shotgun (WGS) entry which is preliminary data.</text>
</comment>
<dbReference type="Gene3D" id="1.10.10.10">
    <property type="entry name" value="Winged helix-like DNA-binding domain superfamily/Winged helix DNA-binding domain"/>
    <property type="match status" value="1"/>
</dbReference>
<dbReference type="InterPro" id="IPR058163">
    <property type="entry name" value="LysR-type_TF_proteobact-type"/>
</dbReference>
<gene>
    <name evidence="6" type="ORF">QNA08_15035</name>
</gene>
<dbReference type="InterPro" id="IPR005119">
    <property type="entry name" value="LysR_subst-bd"/>
</dbReference>
<dbReference type="Gene3D" id="3.40.190.290">
    <property type="match status" value="1"/>
</dbReference>
<dbReference type="InterPro" id="IPR036390">
    <property type="entry name" value="WH_DNA-bd_sf"/>
</dbReference>
<protein>
    <submittedName>
        <fullName evidence="6">LysR family transcriptional regulator</fullName>
    </submittedName>
</protein>
<evidence type="ECO:0000256" key="3">
    <source>
        <dbReference type="ARBA" id="ARBA00023125"/>
    </source>
</evidence>
<feature type="domain" description="HTH lysR-type" evidence="5">
    <location>
        <begin position="1"/>
        <end position="59"/>
    </location>
</feature>
<evidence type="ECO:0000256" key="1">
    <source>
        <dbReference type="ARBA" id="ARBA00009437"/>
    </source>
</evidence>
<organism evidence="6 7">
    <name type="scientific">Chelatococcus albus</name>
    <dbReference type="NCBI Taxonomy" id="3047466"/>
    <lineage>
        <taxon>Bacteria</taxon>
        <taxon>Pseudomonadati</taxon>
        <taxon>Pseudomonadota</taxon>
        <taxon>Alphaproteobacteria</taxon>
        <taxon>Hyphomicrobiales</taxon>
        <taxon>Chelatococcaceae</taxon>
        <taxon>Chelatococcus</taxon>
    </lineage>
</organism>
<name>A0ABT7AL46_9HYPH</name>
<sequence>MDRLDCMRAFVAVAEEAGFAAAARRLALSPPAVTRAVAALEERIGARLLHRTTRLVRLTEAGARYLADCKRILAEIEEAEGIAAGAHGELRGPLTVTASVLFGRMFVAPIVLDFLVLHPGVSARTLLLDRVVDLLEEGIDVAVRIAHLPDSSLSAVRVGTVRRVVCAAPAYLAARGVPRSPADLARHEVVAFAPSGVPEEWVFTAEGRRESIRLASRLVVNTADVAIAAAVAGHGLTRVLSYMIEPELRAGRLEIVLCEYEPPPVPIHVAHAEGRRAAARVRAFVDFAAKRLRSGPVLG</sequence>
<evidence type="ECO:0000256" key="2">
    <source>
        <dbReference type="ARBA" id="ARBA00023015"/>
    </source>
</evidence>
<dbReference type="Proteomes" id="UP001321492">
    <property type="component" value="Unassembled WGS sequence"/>
</dbReference>
<dbReference type="PROSITE" id="PS50931">
    <property type="entry name" value="HTH_LYSR"/>
    <property type="match status" value="1"/>
</dbReference>
<evidence type="ECO:0000259" key="5">
    <source>
        <dbReference type="PROSITE" id="PS50931"/>
    </source>
</evidence>
<evidence type="ECO:0000313" key="6">
    <source>
        <dbReference type="EMBL" id="MDJ1159549.1"/>
    </source>
</evidence>
<keyword evidence="4" id="KW-0804">Transcription</keyword>
<dbReference type="RefSeq" id="WP_283741546.1">
    <property type="nucleotide sequence ID" value="NZ_JASJEV010000010.1"/>
</dbReference>
<dbReference type="InterPro" id="IPR036388">
    <property type="entry name" value="WH-like_DNA-bd_sf"/>
</dbReference>
<keyword evidence="7" id="KW-1185">Reference proteome</keyword>
<accession>A0ABT7AL46</accession>
<proteinExistence type="inferred from homology"/>
<comment type="similarity">
    <text evidence="1">Belongs to the LysR transcriptional regulatory family.</text>
</comment>
<evidence type="ECO:0000313" key="7">
    <source>
        <dbReference type="Proteomes" id="UP001321492"/>
    </source>
</evidence>
<dbReference type="SUPFAM" id="SSF53850">
    <property type="entry name" value="Periplasmic binding protein-like II"/>
    <property type="match status" value="1"/>
</dbReference>
<dbReference type="PANTHER" id="PTHR30537">
    <property type="entry name" value="HTH-TYPE TRANSCRIPTIONAL REGULATOR"/>
    <property type="match status" value="1"/>
</dbReference>
<dbReference type="InterPro" id="IPR000847">
    <property type="entry name" value="LysR_HTH_N"/>
</dbReference>
<keyword evidence="2" id="KW-0805">Transcription regulation</keyword>
<evidence type="ECO:0000256" key="4">
    <source>
        <dbReference type="ARBA" id="ARBA00023163"/>
    </source>
</evidence>
<dbReference type="PRINTS" id="PR00039">
    <property type="entry name" value="HTHLYSR"/>
</dbReference>
<dbReference type="EMBL" id="JASJEV010000010">
    <property type="protein sequence ID" value="MDJ1159549.1"/>
    <property type="molecule type" value="Genomic_DNA"/>
</dbReference>
<dbReference type="Pfam" id="PF03466">
    <property type="entry name" value="LysR_substrate"/>
    <property type="match status" value="1"/>
</dbReference>